<feature type="transmembrane region" description="Helical" evidence="6">
    <location>
        <begin position="410"/>
        <end position="434"/>
    </location>
</feature>
<dbReference type="Proteomes" id="UP000468388">
    <property type="component" value="Unassembled WGS sequence"/>
</dbReference>
<keyword evidence="4 6" id="KW-1133">Transmembrane helix</keyword>
<dbReference type="RefSeq" id="WP_157302804.1">
    <property type="nucleotide sequence ID" value="NZ_BAAAZB010000001.1"/>
</dbReference>
<dbReference type="OrthoDB" id="5933722at2"/>
<dbReference type="Pfam" id="PF02687">
    <property type="entry name" value="FtsX"/>
    <property type="match status" value="2"/>
</dbReference>
<keyword evidence="5 6" id="KW-0472">Membrane</keyword>
<evidence type="ECO:0000259" key="8">
    <source>
        <dbReference type="Pfam" id="PF12704"/>
    </source>
</evidence>
<dbReference type="EMBL" id="WRXO01000009">
    <property type="protein sequence ID" value="MVT43999.1"/>
    <property type="molecule type" value="Genomic_DNA"/>
</dbReference>
<comment type="caution">
    <text evidence="9">The sequence shown here is derived from an EMBL/GenBank/DDBJ whole genome shotgun (WGS) entry which is preliminary data.</text>
</comment>
<dbReference type="PANTHER" id="PTHR30572:SF18">
    <property type="entry name" value="ABC-TYPE MACROLIDE FAMILY EXPORT SYSTEM PERMEASE COMPONENT 2"/>
    <property type="match status" value="1"/>
</dbReference>
<feature type="transmembrane region" description="Helical" evidence="6">
    <location>
        <begin position="272"/>
        <end position="294"/>
    </location>
</feature>
<feature type="transmembrane region" description="Helical" evidence="6">
    <location>
        <begin position="707"/>
        <end position="726"/>
    </location>
</feature>
<feature type="transmembrane region" description="Helical" evidence="6">
    <location>
        <begin position="658"/>
        <end position="680"/>
    </location>
</feature>
<dbReference type="InterPro" id="IPR050250">
    <property type="entry name" value="Macrolide_Exporter_MacB"/>
</dbReference>
<evidence type="ECO:0000313" key="9">
    <source>
        <dbReference type="EMBL" id="MVT43999.1"/>
    </source>
</evidence>
<evidence type="ECO:0000313" key="10">
    <source>
        <dbReference type="Proteomes" id="UP000468388"/>
    </source>
</evidence>
<keyword evidence="10" id="KW-1185">Reference proteome</keyword>
<protein>
    <submittedName>
        <fullName evidence="9">FtsX-like permease family protein</fullName>
    </submittedName>
</protein>
<accession>A0A6N8JHZ0</accession>
<reference evidence="9 10" key="1">
    <citation type="submission" date="2019-12" db="EMBL/GenBank/DDBJ databases">
        <title>The draft genomic sequence of strain Chitinophaga oryziterrae JCM 16595.</title>
        <authorList>
            <person name="Zhang X."/>
        </authorList>
    </citation>
    <scope>NUCLEOTIDE SEQUENCE [LARGE SCALE GENOMIC DNA]</scope>
    <source>
        <strain evidence="9 10">JCM 16595</strain>
    </source>
</reference>
<organism evidence="9 10">
    <name type="scientific">Chitinophaga oryziterrae</name>
    <dbReference type="NCBI Taxonomy" id="1031224"/>
    <lineage>
        <taxon>Bacteria</taxon>
        <taxon>Pseudomonadati</taxon>
        <taxon>Bacteroidota</taxon>
        <taxon>Chitinophagia</taxon>
        <taxon>Chitinophagales</taxon>
        <taxon>Chitinophagaceae</taxon>
        <taxon>Chitinophaga</taxon>
    </lineage>
</organism>
<feature type="transmembrane region" description="Helical" evidence="6">
    <location>
        <begin position="741"/>
        <end position="761"/>
    </location>
</feature>
<dbReference type="Pfam" id="PF12704">
    <property type="entry name" value="MacB_PCD"/>
    <property type="match status" value="1"/>
</dbReference>
<feature type="domain" description="ABC3 transporter permease C-terminal" evidence="7">
    <location>
        <begin position="278"/>
        <end position="394"/>
    </location>
</feature>
<sequence length="778" mass="87993">MLRNYFKIAWRNLIRNKAFSIINISGLALGLTCSLLIFLWVQDERSVDGFHANSDQLFQVYERRSYDGKTEANYLTQGLLADELKKAVPEVEYASSMERNNKYTFEAEDKIYKMEGTFASTDFLRMFSYPLLLGTPSNGPNTISISRKMAEQFFGSPEQAIGKTIRYENKDDLQVTAVFENVPANSSQQFDFLRNWQDYARDNEWANHWESTSPFTFVQLRKDADPAKVADKIKGFIAKYDRYRELDLQPYSEKYLHSNFKNGQIDGGRIEYVHLFSLVALFILLIACINFMNLATARSTQRAKEVGVRKVVGAVRSSLIMQFIGEAILITFISAIIAIVLVFLLLPAFNNFTGKHLILPVTQPFFWLTLLGILTLTGFTAGSYPALFLSSLNPLRVLKGSLKLGTGAMFFRKSLVVFQFSFSVILIVGMIIIYRQINYVQTRNLGYDRENLLYIPIEGDLITKYDLFKKEAAQMPGILSISKMKESPTVIGHQKGGIGWEGKDPTQEVSFSDAAVAYDFVKTMHLTLAAGRDFSEDFGTDATAYLVNETAVKKMGYKDPIGKPFYWDGHNGNIIGVLKDFHFNSMHQAIEPLFVRLDLNPKWGTILVRTSNAKQALVSLENIYKTLNPKFPFLYQFSDQEFDKLYKSEQIVSRLTGYFSFLAIFISCLGLFGLATFAAAQRTKEIGVRKVLGASVPDIITLLSTDILKPVAIALLIGFPVSWYVMNQWLQNFAYKTNIEWWMFVLAAILTIGIAILTVSFQSVKAALMNPVKSLKAD</sequence>
<evidence type="ECO:0000256" key="3">
    <source>
        <dbReference type="ARBA" id="ARBA00022692"/>
    </source>
</evidence>
<name>A0A6N8JHZ0_9BACT</name>
<dbReference type="InterPro" id="IPR025857">
    <property type="entry name" value="MacB_PCD"/>
</dbReference>
<feature type="domain" description="ABC3 transporter permease C-terminal" evidence="7">
    <location>
        <begin position="659"/>
        <end position="770"/>
    </location>
</feature>
<evidence type="ECO:0000259" key="7">
    <source>
        <dbReference type="Pfam" id="PF02687"/>
    </source>
</evidence>
<dbReference type="GO" id="GO:0022857">
    <property type="term" value="F:transmembrane transporter activity"/>
    <property type="evidence" value="ECO:0007669"/>
    <property type="project" value="TreeGrafter"/>
</dbReference>
<comment type="subcellular location">
    <subcellularLocation>
        <location evidence="1">Cell membrane</location>
        <topology evidence="1">Multi-pass membrane protein</topology>
    </subcellularLocation>
</comment>
<dbReference type="AlphaFoldDB" id="A0A6N8JHZ0"/>
<evidence type="ECO:0000256" key="1">
    <source>
        <dbReference type="ARBA" id="ARBA00004651"/>
    </source>
</evidence>
<dbReference type="InterPro" id="IPR003838">
    <property type="entry name" value="ABC3_permease_C"/>
</dbReference>
<evidence type="ECO:0000256" key="2">
    <source>
        <dbReference type="ARBA" id="ARBA00022475"/>
    </source>
</evidence>
<keyword evidence="3 6" id="KW-0812">Transmembrane</keyword>
<feature type="transmembrane region" description="Helical" evidence="6">
    <location>
        <begin position="365"/>
        <end position="389"/>
    </location>
</feature>
<feature type="transmembrane region" description="Helical" evidence="6">
    <location>
        <begin position="319"/>
        <end position="345"/>
    </location>
</feature>
<dbReference type="PANTHER" id="PTHR30572">
    <property type="entry name" value="MEMBRANE COMPONENT OF TRANSPORTER-RELATED"/>
    <property type="match status" value="1"/>
</dbReference>
<gene>
    <name evidence="9" type="ORF">GO495_25615</name>
</gene>
<evidence type="ECO:0000256" key="5">
    <source>
        <dbReference type="ARBA" id="ARBA00023136"/>
    </source>
</evidence>
<evidence type="ECO:0000256" key="4">
    <source>
        <dbReference type="ARBA" id="ARBA00022989"/>
    </source>
</evidence>
<evidence type="ECO:0000256" key="6">
    <source>
        <dbReference type="SAM" id="Phobius"/>
    </source>
</evidence>
<keyword evidence="2" id="KW-1003">Cell membrane</keyword>
<proteinExistence type="predicted"/>
<dbReference type="GO" id="GO:0005886">
    <property type="term" value="C:plasma membrane"/>
    <property type="evidence" value="ECO:0007669"/>
    <property type="project" value="UniProtKB-SubCell"/>
</dbReference>
<feature type="transmembrane region" description="Helical" evidence="6">
    <location>
        <begin position="21"/>
        <end position="41"/>
    </location>
</feature>
<feature type="domain" description="MacB-like periplasmic core" evidence="8">
    <location>
        <begin position="20"/>
        <end position="234"/>
    </location>
</feature>